<accession>A0A853DDV2</accession>
<comment type="caution">
    <text evidence="1">The sequence shown here is derived from an EMBL/GenBank/DDBJ whole genome shotgun (WGS) entry which is preliminary data.</text>
</comment>
<reference evidence="1 2" key="1">
    <citation type="submission" date="2020-07" db="EMBL/GenBank/DDBJ databases">
        <title>Sequencing the genomes of 1000 actinobacteria strains.</title>
        <authorList>
            <person name="Klenk H.-P."/>
        </authorList>
    </citation>
    <scope>NUCLEOTIDE SEQUENCE [LARGE SCALE GENOMIC DNA]</scope>
    <source>
        <strain evidence="1 2">DSM 29531</strain>
    </source>
</reference>
<organism evidence="1 2">
    <name type="scientific">Allobranchiibius huperziae</name>
    <dbReference type="NCBI Taxonomy" id="1874116"/>
    <lineage>
        <taxon>Bacteria</taxon>
        <taxon>Bacillati</taxon>
        <taxon>Actinomycetota</taxon>
        <taxon>Actinomycetes</taxon>
        <taxon>Micrococcales</taxon>
        <taxon>Dermacoccaceae</taxon>
        <taxon>Allobranchiibius</taxon>
    </lineage>
</organism>
<dbReference type="Pfam" id="PF11236">
    <property type="entry name" value="DUF3037"/>
    <property type="match status" value="1"/>
</dbReference>
<evidence type="ECO:0008006" key="3">
    <source>
        <dbReference type="Google" id="ProtNLM"/>
    </source>
</evidence>
<dbReference type="AlphaFoldDB" id="A0A853DDV2"/>
<keyword evidence="2" id="KW-1185">Reference proteome</keyword>
<evidence type="ECO:0000313" key="2">
    <source>
        <dbReference type="Proteomes" id="UP000571817"/>
    </source>
</evidence>
<sequence length="128" mass="13555">MNALLGYQYVVLRCVPSAVREEFLNVGVVLYCQQAGFLQVAWSVDDARLLAFAPTLDPAEVRAALQTAEAACRDGAVEGRPDLVGLGPRFGWLAAPRSTVLRPGPGHGGLTTDPAAELARLLAVLVEV</sequence>
<proteinExistence type="predicted"/>
<evidence type="ECO:0000313" key="1">
    <source>
        <dbReference type="EMBL" id="NYJ74827.1"/>
    </source>
</evidence>
<dbReference type="EMBL" id="JACCFW010000001">
    <property type="protein sequence ID" value="NYJ74827.1"/>
    <property type="molecule type" value="Genomic_DNA"/>
</dbReference>
<dbReference type="Proteomes" id="UP000571817">
    <property type="component" value="Unassembled WGS sequence"/>
</dbReference>
<dbReference type="RefSeq" id="WP_179481023.1">
    <property type="nucleotide sequence ID" value="NZ_JACCFW010000001.1"/>
</dbReference>
<name>A0A853DDV2_9MICO</name>
<dbReference type="InterPro" id="IPR021398">
    <property type="entry name" value="DUF3037"/>
</dbReference>
<protein>
    <recommendedName>
        <fullName evidence="3">DUF3037 domain-containing protein</fullName>
    </recommendedName>
</protein>
<gene>
    <name evidence="1" type="ORF">HNR15_001790</name>
</gene>